<keyword evidence="2" id="KW-0479">Metal-binding</keyword>
<dbReference type="Pfam" id="PF01557">
    <property type="entry name" value="FAA_hydrolase"/>
    <property type="match status" value="1"/>
</dbReference>
<dbReference type="GO" id="GO:0019752">
    <property type="term" value="P:carboxylic acid metabolic process"/>
    <property type="evidence" value="ECO:0007669"/>
    <property type="project" value="UniProtKB-ARBA"/>
</dbReference>
<dbReference type="Proteomes" id="UP000193495">
    <property type="component" value="Unassembled WGS sequence"/>
</dbReference>
<dbReference type="Gene3D" id="3.90.850.10">
    <property type="entry name" value="Fumarylacetoacetase-like, C-terminal domain"/>
    <property type="match status" value="1"/>
</dbReference>
<dbReference type="EMBL" id="FWFY01000008">
    <property type="protein sequence ID" value="SLN56216.1"/>
    <property type="molecule type" value="Genomic_DNA"/>
</dbReference>
<dbReference type="SUPFAM" id="SSF56529">
    <property type="entry name" value="FAH"/>
    <property type="match status" value="1"/>
</dbReference>
<dbReference type="Proteomes" id="UP000240624">
    <property type="component" value="Unassembled WGS sequence"/>
</dbReference>
<organism evidence="5 6">
    <name type="scientific">Limimaricola soesokkakensis</name>
    <dbReference type="NCBI Taxonomy" id="1343159"/>
    <lineage>
        <taxon>Bacteria</taxon>
        <taxon>Pseudomonadati</taxon>
        <taxon>Pseudomonadota</taxon>
        <taxon>Alphaproteobacteria</taxon>
        <taxon>Rhodobacterales</taxon>
        <taxon>Paracoccaceae</taxon>
        <taxon>Limimaricola</taxon>
    </lineage>
</organism>
<evidence type="ECO:0000313" key="5">
    <source>
        <dbReference type="EMBL" id="SLN56216.1"/>
    </source>
</evidence>
<dbReference type="InterPro" id="IPR036663">
    <property type="entry name" value="Fumarylacetoacetase_C_sf"/>
</dbReference>
<evidence type="ECO:0000313" key="7">
    <source>
        <dbReference type="Proteomes" id="UP000240624"/>
    </source>
</evidence>
<evidence type="ECO:0000256" key="2">
    <source>
        <dbReference type="ARBA" id="ARBA00022723"/>
    </source>
</evidence>
<proteinExistence type="inferred from homology"/>
<dbReference type="PANTHER" id="PTHR42796">
    <property type="entry name" value="FUMARYLACETOACETATE HYDROLASE DOMAIN-CONTAINING PROTEIN 2A-RELATED"/>
    <property type="match status" value="1"/>
</dbReference>
<gene>
    <name evidence="4" type="ORF">CLV79_10780</name>
    <name evidence="5" type="ORF">LOS8367_02660</name>
</gene>
<name>A0A1X6ZMM9_9RHOB</name>
<dbReference type="EC" id="4.3.2.3" evidence="5"/>
<dbReference type="InterPro" id="IPR011234">
    <property type="entry name" value="Fumarylacetoacetase-like_C"/>
</dbReference>
<dbReference type="AlphaFoldDB" id="A0A1X6ZMM9"/>
<reference evidence="5 6" key="1">
    <citation type="submission" date="2017-03" db="EMBL/GenBank/DDBJ databases">
        <authorList>
            <person name="Afonso C.L."/>
            <person name="Miller P.J."/>
            <person name="Scott M.A."/>
            <person name="Spackman E."/>
            <person name="Goraichik I."/>
            <person name="Dimitrov K.M."/>
            <person name="Suarez D.L."/>
            <person name="Swayne D.E."/>
        </authorList>
    </citation>
    <scope>NUCLEOTIDE SEQUENCE [LARGE SCALE GENOMIC DNA]</scope>
    <source>
        <strain evidence="5 6">CECT 8367</strain>
    </source>
</reference>
<comment type="similarity">
    <text evidence="1">Belongs to the FAH family.</text>
</comment>
<dbReference type="EMBL" id="PYGB01000007">
    <property type="protein sequence ID" value="PSK85850.1"/>
    <property type="molecule type" value="Genomic_DNA"/>
</dbReference>
<dbReference type="FunFam" id="3.90.850.10:FF:000002">
    <property type="entry name" value="2-hydroxyhepta-2,4-diene-1,7-dioate isomerase"/>
    <property type="match status" value="1"/>
</dbReference>
<evidence type="ECO:0000313" key="4">
    <source>
        <dbReference type="EMBL" id="PSK85850.1"/>
    </source>
</evidence>
<dbReference type="RefSeq" id="WP_085896981.1">
    <property type="nucleotide sequence ID" value="NZ_FWFY01000008.1"/>
</dbReference>
<dbReference type="InterPro" id="IPR051121">
    <property type="entry name" value="FAH"/>
</dbReference>
<keyword evidence="7" id="KW-1185">Reference proteome</keyword>
<evidence type="ECO:0000256" key="1">
    <source>
        <dbReference type="ARBA" id="ARBA00010211"/>
    </source>
</evidence>
<evidence type="ECO:0000259" key="3">
    <source>
        <dbReference type="Pfam" id="PF01557"/>
    </source>
</evidence>
<dbReference type="PANTHER" id="PTHR42796:SF4">
    <property type="entry name" value="FUMARYLACETOACETATE HYDROLASE DOMAIN-CONTAINING PROTEIN 2A"/>
    <property type="match status" value="1"/>
</dbReference>
<feature type="domain" description="Fumarylacetoacetase-like C-terminal" evidence="3">
    <location>
        <begin position="73"/>
        <end position="275"/>
    </location>
</feature>
<keyword evidence="5" id="KW-0456">Lyase</keyword>
<dbReference type="GO" id="GO:0016853">
    <property type="term" value="F:isomerase activity"/>
    <property type="evidence" value="ECO:0007669"/>
    <property type="project" value="UniProtKB-ARBA"/>
</dbReference>
<dbReference type="GO" id="GO:0050385">
    <property type="term" value="F:ureidoglycolate lyase activity"/>
    <property type="evidence" value="ECO:0007669"/>
    <property type="project" value="UniProtKB-EC"/>
</dbReference>
<dbReference type="OrthoDB" id="5197601at2"/>
<reference evidence="4 7" key="2">
    <citation type="submission" date="2018-03" db="EMBL/GenBank/DDBJ databases">
        <title>Genomic Encyclopedia of Archaeal and Bacterial Type Strains, Phase II (KMG-II): from individual species to whole genera.</title>
        <authorList>
            <person name="Goeker M."/>
        </authorList>
    </citation>
    <scope>NUCLEOTIDE SEQUENCE [LARGE SCALE GENOMIC DNA]</scope>
    <source>
        <strain evidence="4 7">DSM 29956</strain>
    </source>
</reference>
<sequence length="281" mass="30533">MKLLRYGPAGQERTGMLDREGRVRDLSGHVDDLAGDAVSRDALDRLRGIDPESLPLVEEPERIGSCLSRVPNFFCIGLNYAKHAAETGTQPPKEPIIFSKASSALSGPFDPVIIPRGSEKTDWEVELGVVIGRETLYVSEADALDHVAGYCTINDVSERAFQIERGGQWIKGKSAPSFGPVGPWLVTADEIEDPQALRVTLDLNGERVQDETTGDMIFTVAQIISHMSQFMKLMPGDVIATGTPSGVGMGMKPQRFLKPGDVMEIEVEGLGRQRQEAVAAD</sequence>
<protein>
    <submittedName>
        <fullName evidence="4">2-keto-4-pentenoate hydratase/2-oxohepta-3-ene-1,7-dioic acid hydratase in catechol pathway</fullName>
    </submittedName>
    <submittedName>
        <fullName evidence="5">Ureidoglycolate lyase</fullName>
        <ecNumber evidence="5">4.3.2.3</ecNumber>
    </submittedName>
</protein>
<dbReference type="GO" id="GO:0046872">
    <property type="term" value="F:metal ion binding"/>
    <property type="evidence" value="ECO:0007669"/>
    <property type="project" value="UniProtKB-KW"/>
</dbReference>
<accession>A0A1X6ZMM9</accession>
<evidence type="ECO:0000313" key="6">
    <source>
        <dbReference type="Proteomes" id="UP000193495"/>
    </source>
</evidence>